<reference evidence="9" key="1">
    <citation type="submission" date="2021-05" db="EMBL/GenBank/DDBJ databases">
        <authorList>
            <person name="Sun Q."/>
            <person name="Inoue M."/>
        </authorList>
    </citation>
    <scope>NUCLEOTIDE SEQUENCE</scope>
    <source>
        <strain evidence="9">VKM B-3255</strain>
    </source>
</reference>
<dbReference type="InterPro" id="IPR006094">
    <property type="entry name" value="Oxid_FAD_bind_N"/>
</dbReference>
<dbReference type="InterPro" id="IPR016171">
    <property type="entry name" value="Vanillyl_alc_oxidase_C-sub2"/>
</dbReference>
<evidence type="ECO:0000313" key="9">
    <source>
        <dbReference type="EMBL" id="MBS9479125.1"/>
    </source>
</evidence>
<sequence length="471" mass="49995">MAQMLDERTREPAADEAVRAVIAGLASHFGDRLATGRAIREQHANTVTWLANEAPDAVVFAESAEDVQIVVRACAKAGVPVIAFGTGSSLEGQVNAPLGGISIDLSRMNRVLSVHPEDLDCVVEPGVTRKQLNDHLRDAGLFFPIDPGADASLGGMASTRASGTNAVRYGTMKDNVIALTAVLANGEIITTARRARKSAAGYDLTRLFVGAEGTLGIITSLTLKLSGIPEAISAGVCAFPTIRAACDAVILTIQSGLPVARIELLDEVQVKACNAYSKLNLAEQPTLFVEFHGTEASVHEQAERFGEIARDFGGGEFAWATRPEDRSKLWQARHDAYWACLPLKPGAKALATDVCVPLSRLADCVDETKRDIEEMGMIAPIVGHVGDGNFHTVTLVDMNDAQDVAKAKSFISRMIHRALAMGGTATGEHGVGQGKRNYMEAEHGTATLDAMRAIKAALDPQGIMNPGKILP</sequence>
<keyword evidence="10" id="KW-1185">Reference proteome</keyword>
<dbReference type="PROSITE" id="PS51387">
    <property type="entry name" value="FAD_PCMH"/>
    <property type="match status" value="1"/>
</dbReference>
<keyword evidence="6" id="KW-0560">Oxidoreductase</keyword>
<dbReference type="EMBL" id="JAHCQH010000023">
    <property type="protein sequence ID" value="MBS9479125.1"/>
    <property type="molecule type" value="Genomic_DNA"/>
</dbReference>
<keyword evidence="3" id="KW-0285">Flavoprotein</keyword>
<protein>
    <recommendedName>
        <fullName evidence="7">D-lactate dehydrogenase (cytochrome)</fullName>
        <ecNumber evidence="7">1.1.2.4</ecNumber>
    </recommendedName>
</protein>
<dbReference type="SUPFAM" id="SSF56176">
    <property type="entry name" value="FAD-binding/transporter-associated domain-like"/>
    <property type="match status" value="1"/>
</dbReference>
<gene>
    <name evidence="9" type="ORF">KIP89_18615</name>
</gene>
<proteinExistence type="inferred from homology"/>
<dbReference type="PANTHER" id="PTHR11748">
    <property type="entry name" value="D-LACTATE DEHYDROGENASE"/>
    <property type="match status" value="1"/>
</dbReference>
<evidence type="ECO:0000313" key="10">
    <source>
        <dbReference type="Proteomes" id="UP001166585"/>
    </source>
</evidence>
<dbReference type="InterPro" id="IPR016164">
    <property type="entry name" value="FAD-linked_Oxase-like_C"/>
</dbReference>
<evidence type="ECO:0000259" key="8">
    <source>
        <dbReference type="PROSITE" id="PS51387"/>
    </source>
</evidence>
<comment type="caution">
    <text evidence="9">The sequence shown here is derived from an EMBL/GenBank/DDBJ whole genome shotgun (WGS) entry which is preliminary data.</text>
</comment>
<evidence type="ECO:0000256" key="5">
    <source>
        <dbReference type="ARBA" id="ARBA00022946"/>
    </source>
</evidence>
<dbReference type="InterPro" id="IPR036318">
    <property type="entry name" value="FAD-bd_PCMH-like_sf"/>
</dbReference>
<dbReference type="PANTHER" id="PTHR11748:SF111">
    <property type="entry name" value="D-LACTATE DEHYDROGENASE, MITOCHONDRIAL-RELATED"/>
    <property type="match status" value="1"/>
</dbReference>
<name>A0ABS5RBS8_9HYPH</name>
<dbReference type="Proteomes" id="UP001166585">
    <property type="component" value="Unassembled WGS sequence"/>
</dbReference>
<evidence type="ECO:0000256" key="3">
    <source>
        <dbReference type="ARBA" id="ARBA00022630"/>
    </source>
</evidence>
<dbReference type="InterPro" id="IPR016169">
    <property type="entry name" value="FAD-bd_PCMH_sub2"/>
</dbReference>
<evidence type="ECO:0000256" key="4">
    <source>
        <dbReference type="ARBA" id="ARBA00022827"/>
    </source>
</evidence>
<dbReference type="EC" id="1.1.2.4" evidence="7"/>
<organism evidence="9 10">
    <name type="scientific">Ancylobacter radicis</name>
    <dbReference type="NCBI Taxonomy" id="2836179"/>
    <lineage>
        <taxon>Bacteria</taxon>
        <taxon>Pseudomonadati</taxon>
        <taxon>Pseudomonadota</taxon>
        <taxon>Alphaproteobacteria</taxon>
        <taxon>Hyphomicrobiales</taxon>
        <taxon>Xanthobacteraceae</taxon>
        <taxon>Ancylobacter</taxon>
    </lineage>
</organism>
<dbReference type="Pfam" id="PF01565">
    <property type="entry name" value="FAD_binding_4"/>
    <property type="match status" value="1"/>
</dbReference>
<accession>A0ABS5RBS8</accession>
<dbReference type="InterPro" id="IPR004113">
    <property type="entry name" value="FAD-bd_oxidored_4_C"/>
</dbReference>
<evidence type="ECO:0000256" key="1">
    <source>
        <dbReference type="ARBA" id="ARBA00001974"/>
    </source>
</evidence>
<evidence type="ECO:0000256" key="7">
    <source>
        <dbReference type="ARBA" id="ARBA00038897"/>
    </source>
</evidence>
<evidence type="ECO:0000256" key="2">
    <source>
        <dbReference type="ARBA" id="ARBA00008000"/>
    </source>
</evidence>
<dbReference type="InterPro" id="IPR016166">
    <property type="entry name" value="FAD-bd_PCMH"/>
</dbReference>
<dbReference type="Gene3D" id="3.30.465.10">
    <property type="match status" value="1"/>
</dbReference>
<keyword evidence="5" id="KW-0809">Transit peptide</keyword>
<dbReference type="Gene3D" id="1.10.45.10">
    <property type="entry name" value="Vanillyl-alcohol Oxidase, Chain A, domain 4"/>
    <property type="match status" value="1"/>
</dbReference>
<evidence type="ECO:0000256" key="6">
    <source>
        <dbReference type="ARBA" id="ARBA00023002"/>
    </source>
</evidence>
<dbReference type="Pfam" id="PF02913">
    <property type="entry name" value="FAD-oxidase_C"/>
    <property type="match status" value="1"/>
</dbReference>
<dbReference type="RefSeq" id="WP_213757102.1">
    <property type="nucleotide sequence ID" value="NZ_JAHCQH010000023.1"/>
</dbReference>
<comment type="similarity">
    <text evidence="2">Belongs to the FAD-binding oxidoreductase/transferase type 4 family.</text>
</comment>
<dbReference type="SUPFAM" id="SSF55103">
    <property type="entry name" value="FAD-linked oxidases, C-terminal domain"/>
    <property type="match status" value="1"/>
</dbReference>
<feature type="domain" description="FAD-binding PCMH-type" evidence="8">
    <location>
        <begin position="51"/>
        <end position="228"/>
    </location>
</feature>
<comment type="cofactor">
    <cofactor evidence="1">
        <name>FAD</name>
        <dbReference type="ChEBI" id="CHEBI:57692"/>
    </cofactor>
</comment>
<keyword evidence="4" id="KW-0274">FAD</keyword>
<dbReference type="Gene3D" id="3.30.70.2740">
    <property type="match status" value="1"/>
</dbReference>